<comment type="caution">
    <text evidence="1">The sequence shown here is derived from an EMBL/GenBank/DDBJ whole genome shotgun (WGS) entry which is preliminary data.</text>
</comment>
<gene>
    <name evidence="1" type="ORF">BV25DRAFT_1922692</name>
</gene>
<organism evidence="1 2">
    <name type="scientific">Artomyces pyxidatus</name>
    <dbReference type="NCBI Taxonomy" id="48021"/>
    <lineage>
        <taxon>Eukaryota</taxon>
        <taxon>Fungi</taxon>
        <taxon>Dikarya</taxon>
        <taxon>Basidiomycota</taxon>
        <taxon>Agaricomycotina</taxon>
        <taxon>Agaricomycetes</taxon>
        <taxon>Russulales</taxon>
        <taxon>Auriscalpiaceae</taxon>
        <taxon>Artomyces</taxon>
    </lineage>
</organism>
<keyword evidence="2" id="KW-1185">Reference proteome</keyword>
<evidence type="ECO:0000313" key="2">
    <source>
        <dbReference type="Proteomes" id="UP000814140"/>
    </source>
</evidence>
<sequence>MSSLAPPSGSTRSEPPTSAMDEITPSETAVNEDAEFAAEFTDDEVDAEVFDDEIDPDKSVTEKTVTLAIADDGSKVEAQTPDGTRVGTFGIATSRMATPCDASGKNSYAAALKTKPSDWHLEFSMDDHPLPLDLTIYGAIHQHELRKKAAGVHTVKFNKVPGPAPAEGRGEGPESISRSRSPALPISSLPEDAPHAKNLHLLRVLRELNVVESERTTIIKRNLPESSFVNNKLSVKLTRQLEEPMIVASQCLPDWALDLPQHFPFLFPFATRYSFLQSTSFG</sequence>
<protein>
    <submittedName>
        <fullName evidence="1">Uncharacterized protein</fullName>
    </submittedName>
</protein>
<evidence type="ECO:0000313" key="1">
    <source>
        <dbReference type="EMBL" id="KAI0054427.1"/>
    </source>
</evidence>
<name>A0ACB8SDT0_9AGAM</name>
<reference evidence="1" key="2">
    <citation type="journal article" date="2022" name="New Phytol.">
        <title>Evolutionary transition to the ectomycorrhizal habit in the genomes of a hyperdiverse lineage of mushroom-forming fungi.</title>
        <authorList>
            <person name="Looney B."/>
            <person name="Miyauchi S."/>
            <person name="Morin E."/>
            <person name="Drula E."/>
            <person name="Courty P.E."/>
            <person name="Kohler A."/>
            <person name="Kuo A."/>
            <person name="LaButti K."/>
            <person name="Pangilinan J."/>
            <person name="Lipzen A."/>
            <person name="Riley R."/>
            <person name="Andreopoulos W."/>
            <person name="He G."/>
            <person name="Johnson J."/>
            <person name="Nolan M."/>
            <person name="Tritt A."/>
            <person name="Barry K.W."/>
            <person name="Grigoriev I.V."/>
            <person name="Nagy L.G."/>
            <person name="Hibbett D."/>
            <person name="Henrissat B."/>
            <person name="Matheny P.B."/>
            <person name="Labbe J."/>
            <person name="Martin F.M."/>
        </authorList>
    </citation>
    <scope>NUCLEOTIDE SEQUENCE</scope>
    <source>
        <strain evidence="1">HHB10654</strain>
    </source>
</reference>
<dbReference type="EMBL" id="MU277439">
    <property type="protein sequence ID" value="KAI0054427.1"/>
    <property type="molecule type" value="Genomic_DNA"/>
</dbReference>
<proteinExistence type="predicted"/>
<reference evidence="1" key="1">
    <citation type="submission" date="2021-03" db="EMBL/GenBank/DDBJ databases">
        <authorList>
            <consortium name="DOE Joint Genome Institute"/>
            <person name="Ahrendt S."/>
            <person name="Looney B.P."/>
            <person name="Miyauchi S."/>
            <person name="Morin E."/>
            <person name="Drula E."/>
            <person name="Courty P.E."/>
            <person name="Chicoki N."/>
            <person name="Fauchery L."/>
            <person name="Kohler A."/>
            <person name="Kuo A."/>
            <person name="Labutti K."/>
            <person name="Pangilinan J."/>
            <person name="Lipzen A."/>
            <person name="Riley R."/>
            <person name="Andreopoulos W."/>
            <person name="He G."/>
            <person name="Johnson J."/>
            <person name="Barry K.W."/>
            <person name="Grigoriev I.V."/>
            <person name="Nagy L."/>
            <person name="Hibbett D."/>
            <person name="Henrissat B."/>
            <person name="Matheny P.B."/>
            <person name="Labbe J."/>
            <person name="Martin F."/>
        </authorList>
    </citation>
    <scope>NUCLEOTIDE SEQUENCE</scope>
    <source>
        <strain evidence="1">HHB10654</strain>
    </source>
</reference>
<dbReference type="Proteomes" id="UP000814140">
    <property type="component" value="Unassembled WGS sequence"/>
</dbReference>
<accession>A0ACB8SDT0</accession>